<keyword evidence="1" id="KW-0472">Membrane</keyword>
<dbReference type="PANTHER" id="PTHR11223:SF3">
    <property type="entry name" value="EXPORTIN-5"/>
    <property type="match status" value="1"/>
</dbReference>
<accession>A0A0M3IYV3</accession>
<feature type="transmembrane region" description="Helical" evidence="1">
    <location>
        <begin position="61"/>
        <end position="82"/>
    </location>
</feature>
<dbReference type="InterPro" id="IPR016024">
    <property type="entry name" value="ARM-type_fold"/>
</dbReference>
<evidence type="ECO:0000313" key="6">
    <source>
        <dbReference type="WBParaSite" id="ASIM_0000043201-mRNA-1"/>
    </source>
</evidence>
<dbReference type="Gene3D" id="1.25.10.10">
    <property type="entry name" value="Leucine-rich Repeat Variant"/>
    <property type="match status" value="1"/>
</dbReference>
<evidence type="ECO:0000259" key="3">
    <source>
        <dbReference type="Pfam" id="PF19273"/>
    </source>
</evidence>
<dbReference type="InterPro" id="IPR013598">
    <property type="entry name" value="Exportin-1/Importin-b-like"/>
</dbReference>
<dbReference type="InterPro" id="IPR045065">
    <property type="entry name" value="XPO1/5"/>
</dbReference>
<feature type="domain" description="Exportin-1/Importin-beta-like" evidence="2">
    <location>
        <begin position="1"/>
        <end position="150"/>
    </location>
</feature>
<protein>
    <submittedName>
        <fullName evidence="6">Exportin-5 (inferred by orthology to a human protein)</fullName>
    </submittedName>
</protein>
<sequence length="911" mass="104307">MIEHEWPQNWPELFDQLDQLSSTSTIHAQLPFIILQRLIEDVITMGTVENVSRRRELNNAISLRLSALFQLILYNLWIVSMINVNNEYKLRYFQADSVLLARCAICLLSEIVEWVSAKVLEPFLNDILKVICEYLKKPQLSIYEFAARCLWRLSSRRRAKNDENIIVVALFGDLPMKTILDSAVESANVNAENVEHYRYLKVICDILSALGTHLCDVWQKEPPNFDMFLLAVDAFFQHPSLYLRNESSNVLVSFMSDAKICHNQMFSELTSRIIIEIPKLIQKIGLPSSNDSSSCAYSQIDYDDDMQFMHDFIQFRDRCIRIIRYACADEKHAPNLCKIVEDWIRNRCISSPQCVSEMEWDAMQRYSRTVLSGCHEEKHITEQQMNVFTELFDGVLSQISTSTDITLINRLLSVVSSLFIILTTRPDRLSSFLIQVLFQIRRLLVDVVDDDKTMKRHCLSVLLRLITAFSDAVKDQAESILELCLSVRNSLSLMQQATCTHLLAALSNLCVDFNVQHNFLVSTLHDSIAALKSDAQFLSYIGFTSQAPLTNDDAQLSLYVSNRRYLRSHLSAVEGVLTQVRSISPPLHPAFSIIQPILPIIFSLVERLNSLHRPQTVNQIHHSYGPTVIEITDSDRQQLISAIDPLSVCSSRISTEDPRDHARCFISDITDSIQSITGLLASKMANELFAELSLHSWLLQLVSHIDVVPDFRIRFWIKRSWRPISNCCPESAYNKIRAMFIKILSEIQTRLQARWEQLAHVEICEEPSLEQLYNEHMVCVLTRECVNLLRSILNISDSSSSAPSSNRSFHHSTVYIYDDKKEDPICFVTAQIGQDKEAVEMMVALSFSCLTCRDTTSSIRIAPVCKALVDFIKNMVIITFHKLYSLFIHSSSLISVVSNHLKLCFYSFSFF</sequence>
<feature type="domain" description="Exportin-5 C-terminal" evidence="3">
    <location>
        <begin position="195"/>
        <end position="871"/>
    </location>
</feature>
<evidence type="ECO:0000313" key="5">
    <source>
        <dbReference type="Proteomes" id="UP000267096"/>
    </source>
</evidence>
<dbReference type="GO" id="GO:0003723">
    <property type="term" value="F:RNA binding"/>
    <property type="evidence" value="ECO:0007669"/>
    <property type="project" value="TreeGrafter"/>
</dbReference>
<dbReference type="WBParaSite" id="ASIM_0000043201-mRNA-1">
    <property type="protein sequence ID" value="ASIM_0000043201-mRNA-1"/>
    <property type="gene ID" value="ASIM_0000043201"/>
</dbReference>
<dbReference type="Proteomes" id="UP000267096">
    <property type="component" value="Unassembled WGS sequence"/>
</dbReference>
<dbReference type="GO" id="GO:0042565">
    <property type="term" value="C:RNA nuclear export complex"/>
    <property type="evidence" value="ECO:0007669"/>
    <property type="project" value="TreeGrafter"/>
</dbReference>
<evidence type="ECO:0000259" key="2">
    <source>
        <dbReference type="Pfam" id="PF08389"/>
    </source>
</evidence>
<dbReference type="OrthoDB" id="2215036at2759"/>
<dbReference type="InterPro" id="IPR011989">
    <property type="entry name" value="ARM-like"/>
</dbReference>
<dbReference type="GO" id="GO:0006405">
    <property type="term" value="P:RNA export from nucleus"/>
    <property type="evidence" value="ECO:0007669"/>
    <property type="project" value="TreeGrafter"/>
</dbReference>
<dbReference type="EMBL" id="UYRR01000178">
    <property type="protein sequence ID" value="VDK17606.1"/>
    <property type="molecule type" value="Genomic_DNA"/>
</dbReference>
<keyword evidence="1" id="KW-1133">Transmembrane helix</keyword>
<reference evidence="4 5" key="2">
    <citation type="submission" date="2018-11" db="EMBL/GenBank/DDBJ databases">
        <authorList>
            <consortium name="Pathogen Informatics"/>
        </authorList>
    </citation>
    <scope>NUCLEOTIDE SEQUENCE [LARGE SCALE GENOMIC DNA]</scope>
</reference>
<dbReference type="PANTHER" id="PTHR11223">
    <property type="entry name" value="EXPORTIN 1/5"/>
    <property type="match status" value="1"/>
</dbReference>
<dbReference type="InterPro" id="IPR045478">
    <property type="entry name" value="Exportin-5_C"/>
</dbReference>
<gene>
    <name evidence="4" type="ORF">ASIM_LOCUS336</name>
</gene>
<evidence type="ECO:0000313" key="4">
    <source>
        <dbReference type="EMBL" id="VDK17606.1"/>
    </source>
</evidence>
<dbReference type="GO" id="GO:0005049">
    <property type="term" value="F:nuclear export signal receptor activity"/>
    <property type="evidence" value="ECO:0007669"/>
    <property type="project" value="InterPro"/>
</dbReference>
<keyword evidence="1" id="KW-0812">Transmembrane</keyword>
<dbReference type="Pfam" id="PF08389">
    <property type="entry name" value="Xpo1"/>
    <property type="match status" value="1"/>
</dbReference>
<dbReference type="GO" id="GO:0005634">
    <property type="term" value="C:nucleus"/>
    <property type="evidence" value="ECO:0007669"/>
    <property type="project" value="TreeGrafter"/>
</dbReference>
<dbReference type="SUPFAM" id="SSF48371">
    <property type="entry name" value="ARM repeat"/>
    <property type="match status" value="1"/>
</dbReference>
<proteinExistence type="predicted"/>
<dbReference type="GO" id="GO:0006611">
    <property type="term" value="P:protein export from nucleus"/>
    <property type="evidence" value="ECO:0007669"/>
    <property type="project" value="InterPro"/>
</dbReference>
<dbReference type="AlphaFoldDB" id="A0A0M3IYV3"/>
<keyword evidence="5" id="KW-1185">Reference proteome</keyword>
<evidence type="ECO:0000256" key="1">
    <source>
        <dbReference type="SAM" id="Phobius"/>
    </source>
</evidence>
<dbReference type="Pfam" id="PF19273">
    <property type="entry name" value="Exportin-5"/>
    <property type="match status" value="1"/>
</dbReference>
<reference evidence="6" key="1">
    <citation type="submission" date="2017-02" db="UniProtKB">
        <authorList>
            <consortium name="WormBaseParasite"/>
        </authorList>
    </citation>
    <scope>IDENTIFICATION</scope>
</reference>
<organism evidence="6">
    <name type="scientific">Anisakis simplex</name>
    <name type="common">Herring worm</name>
    <dbReference type="NCBI Taxonomy" id="6269"/>
    <lineage>
        <taxon>Eukaryota</taxon>
        <taxon>Metazoa</taxon>
        <taxon>Ecdysozoa</taxon>
        <taxon>Nematoda</taxon>
        <taxon>Chromadorea</taxon>
        <taxon>Rhabditida</taxon>
        <taxon>Spirurina</taxon>
        <taxon>Ascaridomorpha</taxon>
        <taxon>Ascaridoidea</taxon>
        <taxon>Anisakidae</taxon>
        <taxon>Anisakis</taxon>
        <taxon>Anisakis simplex complex</taxon>
    </lineage>
</organism>
<dbReference type="GO" id="GO:0005737">
    <property type="term" value="C:cytoplasm"/>
    <property type="evidence" value="ECO:0007669"/>
    <property type="project" value="TreeGrafter"/>
</dbReference>
<name>A0A0M3IYV3_ANISI</name>